<dbReference type="GeneTree" id="ENSGT00940000172071"/>
<evidence type="ECO:0000313" key="2">
    <source>
        <dbReference type="Ensembl" id="ENSMAMP00000005441.2"/>
    </source>
</evidence>
<feature type="region of interest" description="Disordered" evidence="1">
    <location>
        <begin position="220"/>
        <end position="263"/>
    </location>
</feature>
<dbReference type="Ensembl" id="ENSMAMT00000005589.2">
    <property type="protein sequence ID" value="ENSMAMP00000005441.2"/>
    <property type="gene ID" value="ENSMAMG00000003693.2"/>
</dbReference>
<dbReference type="InParanoid" id="A0A3Q3L794"/>
<dbReference type="STRING" id="205130.ENSMAMP00000005441"/>
<evidence type="ECO:0000313" key="3">
    <source>
        <dbReference type="Proteomes" id="UP000261640"/>
    </source>
</evidence>
<dbReference type="InterPro" id="IPR053309">
    <property type="entry name" value="Balbiani_Body_Formation"/>
</dbReference>
<dbReference type="PANTHER" id="PTHR38654:SF1">
    <property type="entry name" value="BUCKY BALL"/>
    <property type="match status" value="1"/>
</dbReference>
<sequence>MLFENVWRISLSSPYTYVLYIFHLLPPVDGGKQSHTFGSGQQRMHHPRPFFYVQPPSQPYYLYQHWQLNSPYSHCGFPGGFNFGRPCMHPYQYMPYTGFFFPHASVYPLDYRRMFEPCFHAPTWNDMSRQQHHPQPYGHKEMACSEAQTDPNDAITKLIECLDKGTERELDSGVALQSSGMYSPGDERKNEEQGSAPVDSQLVSAAITFTDFTTAVYDGETSQRSIDTMSPQGCWSGGLEEELPLDSSSVHEDRPELRQPGGGEHFLHLEKEKIATIQSDILVTSHCVPKCDDEEVRKLTPSLAPLFSSKETVLKEAKSSNKGYQNTSYQILKLPFDSVLTLGAGCLTSPVPPHYYDYLSMQTTHERLSVLSPSLDELSSKDEMFSTDMEDRDLLPKHVYTDRRLAGIVGASPPAAEEVVWLPGSRRFVCACCGKSLTKGTGRSIVHSSKIYKGDARDSEEESQCGSGYEQHVRVVVRKHSAPRKLHSIPVRHATKACYKQGQYDTPVLLDPEEVHNLCKQEPADGEIGDVVGCDLQCRTCHGLCHFFSFFFFLFLLALLF</sequence>
<accession>A0A3Q3L794</accession>
<dbReference type="AlphaFoldDB" id="A0A3Q3L794"/>
<organism evidence="2 3">
    <name type="scientific">Mastacembelus armatus</name>
    <name type="common">zig-zag eel</name>
    <dbReference type="NCBI Taxonomy" id="205130"/>
    <lineage>
        <taxon>Eukaryota</taxon>
        <taxon>Metazoa</taxon>
        <taxon>Chordata</taxon>
        <taxon>Craniata</taxon>
        <taxon>Vertebrata</taxon>
        <taxon>Euteleostomi</taxon>
        <taxon>Actinopterygii</taxon>
        <taxon>Neopterygii</taxon>
        <taxon>Teleostei</taxon>
        <taxon>Neoteleostei</taxon>
        <taxon>Acanthomorphata</taxon>
        <taxon>Anabantaria</taxon>
        <taxon>Synbranchiformes</taxon>
        <taxon>Mastacembelidae</taxon>
        <taxon>Mastacembelus</taxon>
    </lineage>
</organism>
<keyword evidence="3" id="KW-1185">Reference proteome</keyword>
<feature type="compositionally biased region" description="Polar residues" evidence="1">
    <location>
        <begin position="220"/>
        <end position="233"/>
    </location>
</feature>
<protein>
    <recommendedName>
        <fullName evidence="4">Bucky ball</fullName>
    </recommendedName>
</protein>
<dbReference type="FunCoup" id="A0A3Q3L794">
    <property type="interactions" value="129"/>
</dbReference>
<reference evidence="2" key="2">
    <citation type="submission" date="2025-09" db="UniProtKB">
        <authorList>
            <consortium name="Ensembl"/>
        </authorList>
    </citation>
    <scope>IDENTIFICATION</scope>
</reference>
<name>A0A3Q3L794_9TELE</name>
<reference evidence="2" key="1">
    <citation type="submission" date="2025-08" db="UniProtKB">
        <authorList>
            <consortium name="Ensembl"/>
        </authorList>
    </citation>
    <scope>IDENTIFICATION</scope>
</reference>
<proteinExistence type="predicted"/>
<evidence type="ECO:0008006" key="4">
    <source>
        <dbReference type="Google" id="ProtNLM"/>
    </source>
</evidence>
<dbReference type="Proteomes" id="UP000261640">
    <property type="component" value="Unplaced"/>
</dbReference>
<evidence type="ECO:0000256" key="1">
    <source>
        <dbReference type="SAM" id="MobiDB-lite"/>
    </source>
</evidence>
<feature type="region of interest" description="Disordered" evidence="1">
    <location>
        <begin position="172"/>
        <end position="197"/>
    </location>
</feature>
<dbReference type="PANTHER" id="PTHR38654">
    <property type="entry name" value="BUCKY BALL-RELATED"/>
    <property type="match status" value="1"/>
</dbReference>